<evidence type="ECO:0000313" key="1">
    <source>
        <dbReference type="EMBL" id="NYH88658.1"/>
    </source>
</evidence>
<dbReference type="Gene3D" id="3.40.50.300">
    <property type="entry name" value="P-loop containing nucleotide triphosphate hydrolases"/>
    <property type="match status" value="1"/>
</dbReference>
<gene>
    <name evidence="1" type="ORF">F4554_001296</name>
</gene>
<dbReference type="GO" id="GO:0016740">
    <property type="term" value="F:transferase activity"/>
    <property type="evidence" value="ECO:0007669"/>
    <property type="project" value="UniProtKB-KW"/>
</dbReference>
<protein>
    <submittedName>
        <fullName evidence="1">Chloramphenicol 3-O-phosphotransferase</fullName>
    </submittedName>
</protein>
<dbReference type="RefSeq" id="WP_179786528.1">
    <property type="nucleotide sequence ID" value="NZ_BAAARR010000022.1"/>
</dbReference>
<accession>A0A852ZA79</accession>
<dbReference type="Proteomes" id="UP000579605">
    <property type="component" value="Unassembled WGS sequence"/>
</dbReference>
<proteinExistence type="predicted"/>
<sequence>MRAVLLGGAPGIGKSTVARSLLNLAQAGPELLQWVDVDSLWLHQPWRVDERMKTLVQENLRSVADHAAHAGVDVLVVTWVFQSVEMQRLVSTLLPPESKATSVQLHAGREVWARRFEADPERPSVNDFYRSRYASAQGTPADHVVETDGLTPMEVARRVAVVANLSGNI</sequence>
<dbReference type="SUPFAM" id="SSF52540">
    <property type="entry name" value="P-loop containing nucleoside triphosphate hydrolases"/>
    <property type="match status" value="1"/>
</dbReference>
<reference evidence="1 2" key="1">
    <citation type="submission" date="2020-07" db="EMBL/GenBank/DDBJ databases">
        <title>Sequencing the genomes of 1000 actinobacteria strains.</title>
        <authorList>
            <person name="Klenk H.-P."/>
        </authorList>
    </citation>
    <scope>NUCLEOTIDE SEQUENCE [LARGE SCALE GENOMIC DNA]</scope>
    <source>
        <strain evidence="1 2">DSM 18448</strain>
    </source>
</reference>
<comment type="caution">
    <text evidence="1">The sequence shown here is derived from an EMBL/GenBank/DDBJ whole genome shotgun (WGS) entry which is preliminary data.</text>
</comment>
<dbReference type="InterPro" id="IPR027417">
    <property type="entry name" value="P-loop_NTPase"/>
</dbReference>
<evidence type="ECO:0000313" key="2">
    <source>
        <dbReference type="Proteomes" id="UP000579605"/>
    </source>
</evidence>
<name>A0A852ZA79_9ACTN</name>
<dbReference type="EMBL" id="JACBZH010000001">
    <property type="protein sequence ID" value="NYH88658.1"/>
    <property type="molecule type" value="Genomic_DNA"/>
</dbReference>
<keyword evidence="2" id="KW-1185">Reference proteome</keyword>
<keyword evidence="1" id="KW-0808">Transferase</keyword>
<organism evidence="1 2">
    <name type="scientific">Actinopolymorpha rutila</name>
    <dbReference type="NCBI Taxonomy" id="446787"/>
    <lineage>
        <taxon>Bacteria</taxon>
        <taxon>Bacillati</taxon>
        <taxon>Actinomycetota</taxon>
        <taxon>Actinomycetes</taxon>
        <taxon>Propionibacteriales</taxon>
        <taxon>Actinopolymorphaceae</taxon>
        <taxon>Actinopolymorpha</taxon>
    </lineage>
</organism>
<dbReference type="AlphaFoldDB" id="A0A852ZA79"/>